<dbReference type="WBParaSite" id="DME_0000096501-mRNA-1">
    <property type="protein sequence ID" value="DME_0000096501-mRNA-1"/>
    <property type="gene ID" value="DME_0000096501"/>
</dbReference>
<proteinExistence type="predicted"/>
<dbReference type="EMBL" id="UYYG01001152">
    <property type="protein sequence ID" value="VDN55352.1"/>
    <property type="molecule type" value="Genomic_DNA"/>
</dbReference>
<reference evidence="2 4" key="2">
    <citation type="submission" date="2018-11" db="EMBL/GenBank/DDBJ databases">
        <authorList>
            <consortium name="Pathogen Informatics"/>
        </authorList>
    </citation>
    <scope>NUCLEOTIDE SEQUENCE [LARGE SCALE GENOMIC DNA]</scope>
</reference>
<keyword evidence="4" id="KW-1185">Reference proteome</keyword>
<evidence type="ECO:0000313" key="3">
    <source>
        <dbReference type="Proteomes" id="UP000038040"/>
    </source>
</evidence>
<feature type="transmembrane region" description="Helical" evidence="1">
    <location>
        <begin position="167"/>
        <end position="190"/>
    </location>
</feature>
<keyword evidence="1" id="KW-1133">Transmembrane helix</keyword>
<reference evidence="5" key="1">
    <citation type="submission" date="2017-02" db="UniProtKB">
        <authorList>
            <consortium name="WormBaseParasite"/>
        </authorList>
    </citation>
    <scope>IDENTIFICATION</scope>
</reference>
<feature type="transmembrane region" description="Helical" evidence="1">
    <location>
        <begin position="132"/>
        <end position="155"/>
    </location>
</feature>
<dbReference type="Proteomes" id="UP000274756">
    <property type="component" value="Unassembled WGS sequence"/>
</dbReference>
<name>A0A0N4U2P5_DRAME</name>
<evidence type="ECO:0000313" key="5">
    <source>
        <dbReference type="WBParaSite" id="DME_0000096501-mRNA-1"/>
    </source>
</evidence>
<keyword evidence="1" id="KW-0812">Transmembrane</keyword>
<feature type="transmembrane region" description="Helical" evidence="1">
    <location>
        <begin position="71"/>
        <end position="97"/>
    </location>
</feature>
<dbReference type="OrthoDB" id="5792993at2759"/>
<organism evidence="3 5">
    <name type="scientific">Dracunculus medinensis</name>
    <name type="common">Guinea worm</name>
    <dbReference type="NCBI Taxonomy" id="318479"/>
    <lineage>
        <taxon>Eukaryota</taxon>
        <taxon>Metazoa</taxon>
        <taxon>Ecdysozoa</taxon>
        <taxon>Nematoda</taxon>
        <taxon>Chromadorea</taxon>
        <taxon>Rhabditida</taxon>
        <taxon>Spirurina</taxon>
        <taxon>Dracunculoidea</taxon>
        <taxon>Dracunculidae</taxon>
        <taxon>Dracunculus</taxon>
    </lineage>
</organism>
<evidence type="ECO:0000313" key="2">
    <source>
        <dbReference type="EMBL" id="VDN55352.1"/>
    </source>
</evidence>
<evidence type="ECO:0000313" key="4">
    <source>
        <dbReference type="Proteomes" id="UP000274756"/>
    </source>
</evidence>
<keyword evidence="1" id="KW-0472">Membrane</keyword>
<feature type="transmembrane region" description="Helical" evidence="1">
    <location>
        <begin position="20"/>
        <end position="42"/>
    </location>
</feature>
<dbReference type="AlphaFoldDB" id="A0A0N4U2P5"/>
<accession>A0A0N4U2P5</accession>
<protein>
    <submittedName>
        <fullName evidence="5">G_PROTEIN_RECEP_F1_2 domain-containing protein</fullName>
    </submittedName>
</protein>
<sequence>MPLIRERQPMAATSPLYLHYYSIAYSMVITAYVFGFGEYIFFRLSWMINSKKTPYYAWCDKRAREVVGKNFIHYIVVIIGFIAIAFFQITCFFGLTISENWIHCTKKSRIDRMIRVRRALSSKIRTVMQKTIYPTFVCYMMSSMVIWAVIFYVDGIRDSIDELASTICIYIFDFIMVVYFLAFPAVTYIYHPYVRKRTSSPPIYANPGDNSVSLMNDNEIHCGGSPVGSVPNIAMELIACGWKNFQSEDYPPSTFSPPNVSGQRFIRNIKLTVTL</sequence>
<gene>
    <name evidence="2" type="ORF">DME_LOCUS5325</name>
</gene>
<dbReference type="Proteomes" id="UP000038040">
    <property type="component" value="Unplaced"/>
</dbReference>
<evidence type="ECO:0000256" key="1">
    <source>
        <dbReference type="SAM" id="Phobius"/>
    </source>
</evidence>